<dbReference type="PROSITE" id="PS50280">
    <property type="entry name" value="SET"/>
    <property type="match status" value="1"/>
</dbReference>
<dbReference type="InterPro" id="IPR001214">
    <property type="entry name" value="SET_dom"/>
</dbReference>
<feature type="repeat" description="ANK" evidence="3">
    <location>
        <begin position="559"/>
        <end position="587"/>
    </location>
</feature>
<dbReference type="PROSITE" id="PS50297">
    <property type="entry name" value="ANK_REP_REGION"/>
    <property type="match status" value="9"/>
</dbReference>
<dbReference type="PANTHER" id="PTHR24198:SF194">
    <property type="entry name" value="INVERSIN-A"/>
    <property type="match status" value="1"/>
</dbReference>
<protein>
    <submittedName>
        <fullName evidence="6">Uncharacterized protein</fullName>
    </submittedName>
</protein>
<proteinExistence type="predicted"/>
<evidence type="ECO:0000313" key="7">
    <source>
        <dbReference type="Proteomes" id="UP000626109"/>
    </source>
</evidence>
<evidence type="ECO:0000259" key="5">
    <source>
        <dbReference type="PROSITE" id="PS50280"/>
    </source>
</evidence>
<sequence length="892" mass="94186">MSELIPEGTLPAAYASSVEVFEHPKKGRCLRSRVQLQPGSVVLREVAIATAPDLSVSDVDKRVVHFQASACFHCSGPIAGGCPWPCEEGCDYSFCSPQCYARLGHVHRAECPHVENIESLGLRKGVDAWRLLLAARATAACSEDPQQAKVVEALGSYCAVLVADAGGLLPTYMSIEEAAANPNFTPADEGFDACEPCSVQAEMLCRVLMNSLPLPGPGGPTVMALLAATSLCSHSCRPNCHVAHEGAGTVALRAVSPISPGEELTISYLDDLGASGEVRRAELLRTRYFKCVCERCTSAEEISGWDAAAPERKETLVAKVHAVVEERDMESLADLLALVHRSSDAVACEAGRCIWRTLRLQFHVEDELLELFSVLAPLLEAGLPAHHPIKAQLYLEFARGLALGGRGAEPEFLHALSAAQSNIDICFGADSAEAEKMKKELAEGQTAEVRVVIRSIAGSLVACACLPASATVGLLKVRLARSCGSPPYAQQLLLDTRILGNSELLAEVGVQPLELQLVCQPCLQEASRQLLDSARLGNLAGIQEALRAPAHPDHARASDGLTALLVAAYHGHTEIVVCLLAAGASSDKPMPNGATPLHLAAQSGHLPVVKCLCEADAGMKDAAADDGRTPLHIACQKNHHEVAQYLCERGADSNKGGPNGTTPLIWACMSGHAECAEVLCKAGADPNQGDLSGSRPLDVALQEGHFSLARRLCELGADAQSLGRAGRTALHVSAFCGHDAAIGWLLDAGSDINERNAHGQTALHVAAQQGHLHVVQPLCALRADLEAQCREGARPLHLASLHDQVEVVRFLCQARASINACTARGMAPVFLAASRANVDVVQYLCAAGADVNQHAACSTSPLAAAGGLGWQQIMENLRHALGESPPHGQSFT</sequence>
<dbReference type="PROSITE" id="PS50088">
    <property type="entry name" value="ANK_REPEAT"/>
    <property type="match status" value="9"/>
</dbReference>
<feature type="repeat" description="ANK" evidence="3">
    <location>
        <begin position="592"/>
        <end position="624"/>
    </location>
</feature>
<dbReference type="InterPro" id="IPR000626">
    <property type="entry name" value="Ubiquitin-like_dom"/>
</dbReference>
<dbReference type="Pfam" id="PF12796">
    <property type="entry name" value="Ank_2"/>
    <property type="match status" value="3"/>
</dbReference>
<feature type="repeat" description="ANK" evidence="3">
    <location>
        <begin position="791"/>
        <end position="823"/>
    </location>
</feature>
<feature type="domain" description="SET" evidence="5">
    <location>
        <begin position="16"/>
        <end position="269"/>
    </location>
</feature>
<evidence type="ECO:0000256" key="3">
    <source>
        <dbReference type="PROSITE-ProRule" id="PRU00023"/>
    </source>
</evidence>
<reference evidence="6" key="1">
    <citation type="submission" date="2021-02" db="EMBL/GenBank/DDBJ databases">
        <authorList>
            <person name="Dougan E. K."/>
            <person name="Rhodes N."/>
            <person name="Thang M."/>
            <person name="Chan C."/>
        </authorList>
    </citation>
    <scope>NUCLEOTIDE SEQUENCE</scope>
</reference>
<evidence type="ECO:0000256" key="2">
    <source>
        <dbReference type="ARBA" id="ARBA00023043"/>
    </source>
</evidence>
<feature type="repeat" description="ANK" evidence="3">
    <location>
        <begin position="824"/>
        <end position="856"/>
    </location>
</feature>
<evidence type="ECO:0000259" key="4">
    <source>
        <dbReference type="PROSITE" id="PS50053"/>
    </source>
</evidence>
<dbReference type="CDD" id="cd20071">
    <property type="entry name" value="SET_SMYD"/>
    <property type="match status" value="1"/>
</dbReference>
<dbReference type="Gene3D" id="2.170.270.10">
    <property type="entry name" value="SET domain"/>
    <property type="match status" value="1"/>
</dbReference>
<evidence type="ECO:0000256" key="1">
    <source>
        <dbReference type="ARBA" id="ARBA00022737"/>
    </source>
</evidence>
<dbReference type="Proteomes" id="UP000626109">
    <property type="component" value="Unassembled WGS sequence"/>
</dbReference>
<dbReference type="Gene3D" id="3.10.20.90">
    <property type="entry name" value="Phosphatidylinositol 3-kinase Catalytic Subunit, Chain A, domain 1"/>
    <property type="match status" value="1"/>
</dbReference>
<keyword evidence="2 3" id="KW-0040">ANK repeat</keyword>
<dbReference type="GO" id="GO:0005737">
    <property type="term" value="C:cytoplasm"/>
    <property type="evidence" value="ECO:0007669"/>
    <property type="project" value="TreeGrafter"/>
</dbReference>
<dbReference type="EMBL" id="CAJNNW010007103">
    <property type="protein sequence ID" value="CAE8648912.1"/>
    <property type="molecule type" value="Genomic_DNA"/>
</dbReference>
<feature type="repeat" description="ANK" evidence="3">
    <location>
        <begin position="659"/>
        <end position="691"/>
    </location>
</feature>
<feature type="repeat" description="ANK" evidence="3">
    <location>
        <begin position="692"/>
        <end position="724"/>
    </location>
</feature>
<dbReference type="Pfam" id="PF13637">
    <property type="entry name" value="Ank_4"/>
    <property type="match status" value="1"/>
</dbReference>
<name>A0A813IFU6_POLGL</name>
<dbReference type="Gene3D" id="1.25.40.20">
    <property type="entry name" value="Ankyrin repeat-containing domain"/>
    <property type="match status" value="4"/>
</dbReference>
<dbReference type="SMART" id="SM00248">
    <property type="entry name" value="ANK"/>
    <property type="match status" value="9"/>
</dbReference>
<dbReference type="PROSITE" id="PS50053">
    <property type="entry name" value="UBIQUITIN_2"/>
    <property type="match status" value="1"/>
</dbReference>
<feature type="repeat" description="ANK" evidence="3">
    <location>
        <begin position="758"/>
        <end position="790"/>
    </location>
</feature>
<dbReference type="InterPro" id="IPR029071">
    <property type="entry name" value="Ubiquitin-like_domsf"/>
</dbReference>
<dbReference type="Pfam" id="PF00856">
    <property type="entry name" value="SET"/>
    <property type="match status" value="1"/>
</dbReference>
<dbReference type="Gene3D" id="1.10.220.160">
    <property type="match status" value="1"/>
</dbReference>
<keyword evidence="1" id="KW-0677">Repeat</keyword>
<dbReference type="SUPFAM" id="SSF48403">
    <property type="entry name" value="Ankyrin repeat"/>
    <property type="match status" value="1"/>
</dbReference>
<dbReference type="PRINTS" id="PR01415">
    <property type="entry name" value="ANKYRIN"/>
</dbReference>
<dbReference type="PANTHER" id="PTHR24198">
    <property type="entry name" value="ANKYRIN REPEAT AND PROTEIN KINASE DOMAIN-CONTAINING PROTEIN"/>
    <property type="match status" value="1"/>
</dbReference>
<dbReference type="SUPFAM" id="SSF82199">
    <property type="entry name" value="SET domain"/>
    <property type="match status" value="1"/>
</dbReference>
<comment type="caution">
    <text evidence="6">The sequence shown here is derived from an EMBL/GenBank/DDBJ whole genome shotgun (WGS) entry which is preliminary data.</text>
</comment>
<dbReference type="SUPFAM" id="SSF54236">
    <property type="entry name" value="Ubiquitin-like"/>
    <property type="match status" value="1"/>
</dbReference>
<dbReference type="SMART" id="SM00317">
    <property type="entry name" value="SET"/>
    <property type="match status" value="1"/>
</dbReference>
<accession>A0A813IFU6</accession>
<dbReference type="AlphaFoldDB" id="A0A813IFU6"/>
<dbReference type="CDD" id="cd17039">
    <property type="entry name" value="Ubl_ubiquitin_like"/>
    <property type="match status" value="1"/>
</dbReference>
<feature type="domain" description="Ubiquitin-like" evidence="4">
    <location>
        <begin position="449"/>
        <end position="512"/>
    </location>
</feature>
<dbReference type="InterPro" id="IPR036770">
    <property type="entry name" value="Ankyrin_rpt-contain_sf"/>
</dbReference>
<organism evidence="6 7">
    <name type="scientific">Polarella glacialis</name>
    <name type="common">Dinoflagellate</name>
    <dbReference type="NCBI Taxonomy" id="89957"/>
    <lineage>
        <taxon>Eukaryota</taxon>
        <taxon>Sar</taxon>
        <taxon>Alveolata</taxon>
        <taxon>Dinophyceae</taxon>
        <taxon>Suessiales</taxon>
        <taxon>Suessiaceae</taxon>
        <taxon>Polarella</taxon>
    </lineage>
</organism>
<dbReference type="Gene3D" id="6.10.140.2220">
    <property type="match status" value="1"/>
</dbReference>
<dbReference type="InterPro" id="IPR046341">
    <property type="entry name" value="SET_dom_sf"/>
</dbReference>
<evidence type="ECO:0000313" key="6">
    <source>
        <dbReference type="EMBL" id="CAE8648912.1"/>
    </source>
</evidence>
<feature type="repeat" description="ANK" evidence="3">
    <location>
        <begin position="626"/>
        <end position="658"/>
    </location>
</feature>
<gene>
    <name evidence="6" type="ORF">PGLA2088_LOCUS6984</name>
</gene>
<feature type="repeat" description="ANK" evidence="3">
    <location>
        <begin position="725"/>
        <end position="757"/>
    </location>
</feature>
<dbReference type="InterPro" id="IPR002110">
    <property type="entry name" value="Ankyrin_rpt"/>
</dbReference>